<dbReference type="Pfam" id="PF00722">
    <property type="entry name" value="Glyco_hydro_16"/>
    <property type="match status" value="1"/>
</dbReference>
<dbReference type="SUPFAM" id="SSF49265">
    <property type="entry name" value="Fibronectin type III"/>
    <property type="match status" value="1"/>
</dbReference>
<dbReference type="RefSeq" id="WP_259504639.1">
    <property type="nucleotide sequence ID" value="NZ_JANLCM010000001.1"/>
</dbReference>
<dbReference type="SMART" id="SM00060">
    <property type="entry name" value="FN3"/>
    <property type="match status" value="2"/>
</dbReference>
<dbReference type="Pfam" id="PF25275">
    <property type="entry name" value="Golvesin_C"/>
    <property type="match status" value="3"/>
</dbReference>
<dbReference type="InterPro" id="IPR013320">
    <property type="entry name" value="ConA-like_dom_sf"/>
</dbReference>
<feature type="domain" description="GH16" evidence="5">
    <location>
        <begin position="41"/>
        <end position="281"/>
    </location>
</feature>
<keyword evidence="1" id="KW-0378">Hydrolase</keyword>
<dbReference type="PROSITE" id="PS51762">
    <property type="entry name" value="GH16_2"/>
    <property type="match status" value="1"/>
</dbReference>
<organism evidence="6 7">
    <name type="scientific">Herbiconiux aconitum</name>
    <dbReference type="NCBI Taxonomy" id="2970913"/>
    <lineage>
        <taxon>Bacteria</taxon>
        <taxon>Bacillati</taxon>
        <taxon>Actinomycetota</taxon>
        <taxon>Actinomycetes</taxon>
        <taxon>Micrococcales</taxon>
        <taxon>Microbacteriaceae</taxon>
        <taxon>Herbiconiux</taxon>
    </lineage>
</organism>
<dbReference type="Pfam" id="PF00041">
    <property type="entry name" value="fn3"/>
    <property type="match status" value="1"/>
</dbReference>
<keyword evidence="2" id="KW-0624">Polysaccharide degradation</keyword>
<dbReference type="Gene3D" id="2.60.40.10">
    <property type="entry name" value="Immunoglobulins"/>
    <property type="match status" value="2"/>
</dbReference>
<evidence type="ECO:0000313" key="7">
    <source>
        <dbReference type="Proteomes" id="UP001165584"/>
    </source>
</evidence>
<dbReference type="InterPro" id="IPR000757">
    <property type="entry name" value="Beta-glucanase-like"/>
</dbReference>
<accession>A0ABT2GL38</accession>
<gene>
    <name evidence="6" type="ORF">N1027_02170</name>
</gene>
<protein>
    <submittedName>
        <fullName evidence="6">Family 16 glycosylhydrolase</fullName>
    </submittedName>
</protein>
<dbReference type="InterPro" id="IPR036116">
    <property type="entry name" value="FN3_sf"/>
</dbReference>
<dbReference type="PROSITE" id="PS50853">
    <property type="entry name" value="FN3"/>
    <property type="match status" value="1"/>
</dbReference>
<evidence type="ECO:0000313" key="6">
    <source>
        <dbReference type="EMBL" id="MCS5716934.1"/>
    </source>
</evidence>
<keyword evidence="1" id="KW-0326">Glycosidase</keyword>
<dbReference type="InterPro" id="IPR003961">
    <property type="entry name" value="FN3_dom"/>
</dbReference>
<dbReference type="EMBL" id="JANLCM010000001">
    <property type="protein sequence ID" value="MCS5716934.1"/>
    <property type="molecule type" value="Genomic_DNA"/>
</dbReference>
<evidence type="ECO:0000259" key="4">
    <source>
        <dbReference type="PROSITE" id="PS50853"/>
    </source>
</evidence>
<reference evidence="6" key="1">
    <citation type="submission" date="2022-08" db="EMBL/GenBank/DDBJ databases">
        <authorList>
            <person name="Deng Y."/>
            <person name="Han X.-F."/>
            <person name="Zhang Y.-Q."/>
        </authorList>
    </citation>
    <scope>NUCLEOTIDE SEQUENCE</scope>
    <source>
        <strain evidence="6">CPCC 205763</strain>
    </source>
</reference>
<dbReference type="CDD" id="cd00413">
    <property type="entry name" value="Glyco_hydrolase_16"/>
    <property type="match status" value="1"/>
</dbReference>
<evidence type="ECO:0000259" key="5">
    <source>
        <dbReference type="PROSITE" id="PS51762"/>
    </source>
</evidence>
<proteinExistence type="predicted"/>
<evidence type="ECO:0000256" key="1">
    <source>
        <dbReference type="ARBA" id="ARBA00023295"/>
    </source>
</evidence>
<keyword evidence="7" id="KW-1185">Reference proteome</keyword>
<keyword evidence="2" id="KW-0119">Carbohydrate metabolism</keyword>
<dbReference type="Proteomes" id="UP001165584">
    <property type="component" value="Unassembled WGS sequence"/>
</dbReference>
<feature type="signal peptide" evidence="3">
    <location>
        <begin position="1"/>
        <end position="34"/>
    </location>
</feature>
<dbReference type="SUPFAM" id="SSF49899">
    <property type="entry name" value="Concanavalin A-like lectins/glucanases"/>
    <property type="match status" value="1"/>
</dbReference>
<comment type="caution">
    <text evidence="6">The sequence shown here is derived from an EMBL/GenBank/DDBJ whole genome shotgun (WGS) entry which is preliminary data.</text>
</comment>
<evidence type="ECO:0000256" key="3">
    <source>
        <dbReference type="SAM" id="SignalP"/>
    </source>
</evidence>
<dbReference type="InterPro" id="IPR033803">
    <property type="entry name" value="CBD-like_Golvesin-Xly"/>
</dbReference>
<feature type="domain" description="Fibronectin type-III" evidence="4">
    <location>
        <begin position="562"/>
        <end position="656"/>
    </location>
</feature>
<keyword evidence="3" id="KW-0732">Signal</keyword>
<feature type="chain" id="PRO_5045248897" evidence="3">
    <location>
        <begin position="35"/>
        <end position="884"/>
    </location>
</feature>
<dbReference type="CDD" id="cd00063">
    <property type="entry name" value="FN3"/>
    <property type="match status" value="1"/>
</dbReference>
<dbReference type="InterPro" id="IPR013783">
    <property type="entry name" value="Ig-like_fold"/>
</dbReference>
<sequence>MTSHRARIRRIAVLGITSLGLAGLGVGAAAPGHAETTAEPSTAASAPIPGYRLAWADEFDGVDGDGTGLDEDEWFYREGDKAICTNRPENVTVGDGLLHIAFDELDVPIDDDITTSCGGVVSKQWFGYGYYETRAKLWGDQGFHSAFWTTGLSAYIPDVPGYTGPHNRINEIDGFEVDSHAPDKLAYHSHWFMPGHVGNQGKLITQQDTSAAYHAYGFEWTPTEVKFYTDGVLQYTLPKAGPHGIQNIWLTTLGYTEGVVADELPGETTWDYFRYFAPVATGHDQSAATVVVDNGDPGYTESGVWHYEVTDGRQVAFGFQDKTVRASDTAGSTASWAPNLSTGGAYEVYAWNSSLLATGQTAARYAVTHDEGTTDVVVDQTKAGQQWVSLGSYSFTPGSGQKVTAASDPAGVGILRADAVKFVPSTVIDNGTPGYSETGAWNTSTGVTGWRGTDTRYSANSTAKAHWTPTLAAGSYDVYAWLPPRDANTPPTSQFTVAYNGGTATVPITAATTSGGWLRLGNYPFASGNAGRVDYDQVGNTPPKQMRVDAVKFVPAPPETGAPSTPSGLGVSVTTTPANGNAYFTATWSPVAGADVVGYHVYLDGQRLTWQPVKRTSFRMHELLAGQNYQITVTTVDRLGNESGPSTGAAAVVPADTQAPTPPSGLVAEAANGKAVLYWSQNTELDLGGYNLYVDGTLQNDEPVGNINDETNRPLGYEVPDLANDVSHSIAVTTLDLVGNESAPTATSVTPLPMAIIGVEDPGYTEAGSAWAASSVAGWLSSKTRASLSPGATAEWRPDLTEAGEYDVYAWVPNHSNASPSARFTVTDSAGTTTTDIDQRSGGATWILLGRFDFAAGPSGSVSVSNAAGTGYLRTNTVKFVPID</sequence>
<evidence type="ECO:0000256" key="2">
    <source>
        <dbReference type="ARBA" id="ARBA00023326"/>
    </source>
</evidence>
<name>A0ABT2GL38_9MICO</name>
<dbReference type="Gene3D" id="2.60.120.200">
    <property type="match status" value="1"/>
</dbReference>